<sequence length="857" mass="92698">MMTSPRNAIATAPSRKKTPLYFHFPSECVEAQRARTVTTGSNVAAGATKDAIKVGESADVHSQKCVEFLHIMKEFSESSCDANETVQRVDSLVNQDEQLLRLFPLSRAQEEDETVQRLRRVLEQKDNEVIANAAFRDDEKEMDAQDELQRWMDLDLNDLDHHMDVFNFQHMQPLPLYEITTDEDACNKMSATQLVPPTASPFMKRGTNGYFQQKTAEATKKAIHNQPKQVSTPVTQNSVSMPVNKSPTGKKSVTAALFDDKNDNDLDYGLGMTKLPSGPPLKCTKLLQSSTTHELKVPVQSGVESKAETDDESKADEDEEGYVWGMENDDYKHDLLSSIDRAVLCDRENRFLQWDLEAAYRYQQEEHHRLRVNGLVRAELTSACVAGRVDNSSSNRMTISSNSATNGLRAIQTERLLHQNNDKVMALSPISSKSPSNVDIVEDWNSLDFGTCQNRTVSHILSSCLHKRKLQYPYKNQVQLVNFNVLGNSEPTSGQGGGLQTHRLGGSLATSLAFGGQQHHGDGSDGSAISGFVPLLATGNDNGLGRNKLSAKGEKKMPKKREERKRLMTLKMQETFADLEGTFTEQDLDVKGIGGPGASLSKMALSKLENLPLPDLLNLPQDLRELKRKIEATEHKVEGTKHRHRKGGPCPRCQVQNQLRAAKRAYHKRAVAHKKLPHLVVNAVNDEALEAANAQAAAAATLELAGSVTAALKVATGAGARKGSNASLASVSGNSYRAVFSGVANISTGMLKHVQRSTTSSVSSPSGSLCSTSSMITTGTIGSTSGSSSTSSCGGFSPPPALSGAPVQPRVRGSCAKTSPSAVPISSPSSLSVSSSSNPSSPETASPHLQHVTVSSG</sequence>
<gene>
    <name evidence="1" type="ORF">PsorP6_017239</name>
</gene>
<organism evidence="1 2">
    <name type="scientific">Peronosclerospora sorghi</name>
    <dbReference type="NCBI Taxonomy" id="230839"/>
    <lineage>
        <taxon>Eukaryota</taxon>
        <taxon>Sar</taxon>
        <taxon>Stramenopiles</taxon>
        <taxon>Oomycota</taxon>
        <taxon>Peronosporomycetes</taxon>
        <taxon>Peronosporales</taxon>
        <taxon>Peronosporaceae</taxon>
        <taxon>Peronosclerospora</taxon>
    </lineage>
</organism>
<reference evidence="1 2" key="1">
    <citation type="journal article" date="2022" name="bioRxiv">
        <title>The genome of the oomycete Peronosclerospora sorghi, a cosmopolitan pathogen of maize and sorghum, is inflated with dispersed pseudogenes.</title>
        <authorList>
            <person name="Fletcher K."/>
            <person name="Martin F."/>
            <person name="Isakeit T."/>
            <person name="Cavanaugh K."/>
            <person name="Magill C."/>
            <person name="Michelmore R."/>
        </authorList>
    </citation>
    <scope>NUCLEOTIDE SEQUENCE [LARGE SCALE GENOMIC DNA]</scope>
    <source>
        <strain evidence="1">P6</strain>
    </source>
</reference>
<dbReference type="EMBL" id="CM047590">
    <property type="protein sequence ID" value="KAI9919559.1"/>
    <property type="molecule type" value="Genomic_DNA"/>
</dbReference>
<proteinExistence type="predicted"/>
<dbReference type="Proteomes" id="UP001163321">
    <property type="component" value="Chromosome 11"/>
</dbReference>
<keyword evidence="2" id="KW-1185">Reference proteome</keyword>
<name>A0ACC0WLC0_9STRA</name>
<protein>
    <submittedName>
        <fullName evidence="1">Uncharacterized protein</fullName>
    </submittedName>
</protein>
<accession>A0ACC0WLC0</accession>
<comment type="caution">
    <text evidence="1">The sequence shown here is derived from an EMBL/GenBank/DDBJ whole genome shotgun (WGS) entry which is preliminary data.</text>
</comment>
<evidence type="ECO:0000313" key="2">
    <source>
        <dbReference type="Proteomes" id="UP001163321"/>
    </source>
</evidence>
<evidence type="ECO:0000313" key="1">
    <source>
        <dbReference type="EMBL" id="KAI9919559.1"/>
    </source>
</evidence>